<evidence type="ECO:0000259" key="10">
    <source>
        <dbReference type="PROSITE" id="PS50011"/>
    </source>
</evidence>
<dbReference type="SUPFAM" id="SSF56112">
    <property type="entry name" value="Protein kinase-like (PK-like)"/>
    <property type="match status" value="1"/>
</dbReference>
<dbReference type="Gene3D" id="3.30.200.20">
    <property type="entry name" value="Phosphorylase Kinase, domain 1"/>
    <property type="match status" value="1"/>
</dbReference>
<evidence type="ECO:0000256" key="7">
    <source>
        <dbReference type="ARBA" id="ARBA00047899"/>
    </source>
</evidence>
<dbReference type="FunFam" id="3.30.200.20:FF:000075">
    <property type="entry name" value="Probable serine/threonine-protein kinase WNK1"/>
    <property type="match status" value="1"/>
</dbReference>
<evidence type="ECO:0000313" key="12">
    <source>
        <dbReference type="Proteomes" id="UP000289738"/>
    </source>
</evidence>
<evidence type="ECO:0000256" key="6">
    <source>
        <dbReference type="ARBA" id="ARBA00022840"/>
    </source>
</evidence>
<keyword evidence="12" id="KW-1185">Reference proteome</keyword>
<gene>
    <name evidence="11" type="ORF">Ahy_B03g063616</name>
</gene>
<sequence length="697" mass="77772">MSDDGHSRIKSAFPVIASFREIGEHSKGLAVWTFQFPIPNKDFSEVSMSLTGTESSEDGAGHPEPPDPDVLEVDPTCRYIRYKEVIGKGAFKTVYPFYKAFDEVNGIEVAWSQVQIDDVLQSPGDLERLYSEVHLLRSLEHDNIVRFYNSWIDEKHKTVNMITELFTSGSLKQYRKKHKKVDIKAIKGWAKQILTGLSYLHSHNPPIIHRDLKCDNIFINGHQGEVKIGDLGLATFLERTNAKSVIGTPEFMAPELYDENYNELADIYSFGMCMLELVTSEYPYSECRNSAQIYKKVSSGIKPVALSKVKDPEVKSFIEKCLVPASERLSARELLMHSILDLNGSTRIHPFPLPDIVLPKFGAFEGRCLMSEGPTSARHGNISMDLGGMSELPVITVFDNSTDDASSSHSPSVEIRMPKGGDIFFLKGQENDDNSVSLVLRIADQSGRARNIHFIFYLDTDTAVSVSSEMVEQLELAEQNVLFIAELIDLLLLKLVPDWKPCVSIDHLVSPNGKYHVTQRRALESAKYQEIPKLSSQIVPQELGALTSAGRSAAEENHDNMDFDEVVSQESIGMQRATKTDDLCSEVSYASATSELNDNKLSVASFMSSAESGLADLNITIPNGGSQSSFVTEIGGSPDYRIKFSELGSDDTTSFSTHPSSLLEREDEFRTELEMIEQKYHEVIRFFQKKIPGHHGD</sequence>
<dbReference type="STRING" id="3818.A0A444ZY75"/>
<keyword evidence="4" id="KW-0547">Nucleotide-binding</keyword>
<comment type="catalytic activity">
    <reaction evidence="7">
        <text>L-threonyl-[protein] + ATP = O-phospho-L-threonyl-[protein] + ADP + H(+)</text>
        <dbReference type="Rhea" id="RHEA:46608"/>
        <dbReference type="Rhea" id="RHEA-COMP:11060"/>
        <dbReference type="Rhea" id="RHEA-COMP:11605"/>
        <dbReference type="ChEBI" id="CHEBI:15378"/>
        <dbReference type="ChEBI" id="CHEBI:30013"/>
        <dbReference type="ChEBI" id="CHEBI:30616"/>
        <dbReference type="ChEBI" id="CHEBI:61977"/>
        <dbReference type="ChEBI" id="CHEBI:456216"/>
        <dbReference type="EC" id="2.7.11.1"/>
    </reaction>
</comment>
<evidence type="ECO:0000313" key="11">
    <source>
        <dbReference type="EMBL" id="RYR18982.1"/>
    </source>
</evidence>
<proteinExistence type="predicted"/>
<name>A0A444ZY75_ARAHY</name>
<dbReference type="Proteomes" id="UP000289738">
    <property type="component" value="Chromosome B03"/>
</dbReference>
<feature type="region of interest" description="Disordered" evidence="9">
    <location>
        <begin position="49"/>
        <end position="70"/>
    </location>
</feature>
<feature type="domain" description="Protein kinase" evidence="10">
    <location>
        <begin position="80"/>
        <end position="340"/>
    </location>
</feature>
<dbReference type="FunFam" id="1.10.510.10:FF:000046">
    <property type="entry name" value="probable serine/threonine-protein kinase WNK9"/>
    <property type="match status" value="1"/>
</dbReference>
<keyword evidence="6" id="KW-0067">ATP-binding</keyword>
<organism evidence="11 12">
    <name type="scientific">Arachis hypogaea</name>
    <name type="common">Peanut</name>
    <dbReference type="NCBI Taxonomy" id="3818"/>
    <lineage>
        <taxon>Eukaryota</taxon>
        <taxon>Viridiplantae</taxon>
        <taxon>Streptophyta</taxon>
        <taxon>Embryophyta</taxon>
        <taxon>Tracheophyta</taxon>
        <taxon>Spermatophyta</taxon>
        <taxon>Magnoliopsida</taxon>
        <taxon>eudicotyledons</taxon>
        <taxon>Gunneridae</taxon>
        <taxon>Pentapetalae</taxon>
        <taxon>rosids</taxon>
        <taxon>fabids</taxon>
        <taxon>Fabales</taxon>
        <taxon>Fabaceae</taxon>
        <taxon>Papilionoideae</taxon>
        <taxon>50 kb inversion clade</taxon>
        <taxon>dalbergioids sensu lato</taxon>
        <taxon>Dalbergieae</taxon>
        <taxon>Pterocarpus clade</taxon>
        <taxon>Arachis</taxon>
    </lineage>
</organism>
<dbReference type="PROSITE" id="PS50011">
    <property type="entry name" value="PROTEIN_KINASE_DOM"/>
    <property type="match status" value="1"/>
</dbReference>
<dbReference type="EMBL" id="SDMP01000013">
    <property type="protein sequence ID" value="RYR18982.1"/>
    <property type="molecule type" value="Genomic_DNA"/>
</dbReference>
<dbReference type="InterPro" id="IPR011009">
    <property type="entry name" value="Kinase-like_dom_sf"/>
</dbReference>
<keyword evidence="3" id="KW-0808">Transferase</keyword>
<dbReference type="InterPro" id="IPR008271">
    <property type="entry name" value="Ser/Thr_kinase_AS"/>
</dbReference>
<reference evidence="11 12" key="1">
    <citation type="submission" date="2019-01" db="EMBL/GenBank/DDBJ databases">
        <title>Sequencing of cultivated peanut Arachis hypogaea provides insights into genome evolution and oil improvement.</title>
        <authorList>
            <person name="Chen X."/>
        </authorList>
    </citation>
    <scope>NUCLEOTIDE SEQUENCE [LARGE SCALE GENOMIC DNA]</scope>
    <source>
        <strain evidence="12">cv. Fuhuasheng</strain>
        <tissue evidence="11">Leaves</tissue>
    </source>
</reference>
<dbReference type="Gene3D" id="1.10.510.10">
    <property type="entry name" value="Transferase(Phosphotransferase) domain 1"/>
    <property type="match status" value="1"/>
</dbReference>
<dbReference type="AlphaFoldDB" id="A0A444ZY75"/>
<dbReference type="EC" id="2.7.11.1" evidence="1"/>
<dbReference type="Pfam" id="PF00069">
    <property type="entry name" value="Pkinase"/>
    <property type="match status" value="1"/>
</dbReference>
<dbReference type="InterPro" id="IPR000719">
    <property type="entry name" value="Prot_kinase_dom"/>
</dbReference>
<dbReference type="PROSITE" id="PS00108">
    <property type="entry name" value="PROTEIN_KINASE_ST"/>
    <property type="match status" value="1"/>
</dbReference>
<evidence type="ECO:0000256" key="8">
    <source>
        <dbReference type="ARBA" id="ARBA00048679"/>
    </source>
</evidence>
<dbReference type="GO" id="GO:0004674">
    <property type="term" value="F:protein serine/threonine kinase activity"/>
    <property type="evidence" value="ECO:0007669"/>
    <property type="project" value="UniProtKB-KW"/>
</dbReference>
<keyword evidence="5" id="KW-0418">Kinase</keyword>
<dbReference type="InterPro" id="IPR050588">
    <property type="entry name" value="WNK_Ser-Thr_kinase"/>
</dbReference>
<dbReference type="CDD" id="cd13983">
    <property type="entry name" value="STKc_WNK"/>
    <property type="match status" value="1"/>
</dbReference>
<accession>A0A444ZY75</accession>
<evidence type="ECO:0000256" key="9">
    <source>
        <dbReference type="SAM" id="MobiDB-lite"/>
    </source>
</evidence>
<dbReference type="GO" id="GO:0005524">
    <property type="term" value="F:ATP binding"/>
    <property type="evidence" value="ECO:0007669"/>
    <property type="project" value="UniProtKB-KW"/>
</dbReference>
<evidence type="ECO:0000256" key="5">
    <source>
        <dbReference type="ARBA" id="ARBA00022777"/>
    </source>
</evidence>
<dbReference type="SMART" id="SM00220">
    <property type="entry name" value="S_TKc"/>
    <property type="match status" value="1"/>
</dbReference>
<dbReference type="PANTHER" id="PTHR13902">
    <property type="entry name" value="SERINE/THREONINE-PROTEIN KINASE WNK WITH NO LYSINE -RELATED"/>
    <property type="match status" value="1"/>
</dbReference>
<evidence type="ECO:0000256" key="2">
    <source>
        <dbReference type="ARBA" id="ARBA00022527"/>
    </source>
</evidence>
<comment type="caution">
    <text evidence="11">The sequence shown here is derived from an EMBL/GenBank/DDBJ whole genome shotgun (WGS) entry which is preliminary data.</text>
</comment>
<evidence type="ECO:0000256" key="3">
    <source>
        <dbReference type="ARBA" id="ARBA00022679"/>
    </source>
</evidence>
<dbReference type="Gene3D" id="3.10.20.90">
    <property type="entry name" value="Phosphatidylinositol 3-kinase Catalytic Subunit, Chain A, domain 1"/>
    <property type="match status" value="1"/>
</dbReference>
<protein>
    <recommendedName>
        <fullName evidence="1">non-specific serine/threonine protein kinase</fullName>
        <ecNumber evidence="1">2.7.11.1</ecNumber>
    </recommendedName>
</protein>
<evidence type="ECO:0000256" key="1">
    <source>
        <dbReference type="ARBA" id="ARBA00012513"/>
    </source>
</evidence>
<evidence type="ECO:0000256" key="4">
    <source>
        <dbReference type="ARBA" id="ARBA00022741"/>
    </source>
</evidence>
<keyword evidence="2" id="KW-0723">Serine/threonine-protein kinase</keyword>
<comment type="catalytic activity">
    <reaction evidence="8">
        <text>L-seryl-[protein] + ATP = O-phospho-L-seryl-[protein] + ADP + H(+)</text>
        <dbReference type="Rhea" id="RHEA:17989"/>
        <dbReference type="Rhea" id="RHEA-COMP:9863"/>
        <dbReference type="Rhea" id="RHEA-COMP:11604"/>
        <dbReference type="ChEBI" id="CHEBI:15378"/>
        <dbReference type="ChEBI" id="CHEBI:29999"/>
        <dbReference type="ChEBI" id="CHEBI:30616"/>
        <dbReference type="ChEBI" id="CHEBI:83421"/>
        <dbReference type="ChEBI" id="CHEBI:456216"/>
        <dbReference type="EC" id="2.7.11.1"/>
    </reaction>
</comment>